<accession>A0A8J6TGY0</accession>
<proteinExistence type="predicted"/>
<keyword evidence="3" id="KW-0479">Metal-binding</keyword>
<dbReference type="GO" id="GO:0008237">
    <property type="term" value="F:metallopeptidase activity"/>
    <property type="evidence" value="ECO:0007669"/>
    <property type="project" value="UniProtKB-KW"/>
</dbReference>
<dbReference type="PANTHER" id="PTHR15910:SF1">
    <property type="entry name" value="ARCHAEMETZINCIN-2"/>
    <property type="match status" value="1"/>
</dbReference>
<comment type="cofactor">
    <cofactor evidence="1">
        <name>Zn(2+)</name>
        <dbReference type="ChEBI" id="CHEBI:29105"/>
    </cofactor>
</comment>
<evidence type="ECO:0000256" key="1">
    <source>
        <dbReference type="ARBA" id="ARBA00001947"/>
    </source>
</evidence>
<protein>
    <submittedName>
        <fullName evidence="7">Archaemetzincin family Zn-dependent metalloprotease</fullName>
    </submittedName>
</protein>
<gene>
    <name evidence="7" type="ORF">H8E23_07390</name>
</gene>
<keyword evidence="2" id="KW-0645">Protease</keyword>
<evidence type="ECO:0000256" key="4">
    <source>
        <dbReference type="ARBA" id="ARBA00022801"/>
    </source>
</evidence>
<evidence type="ECO:0000313" key="8">
    <source>
        <dbReference type="Proteomes" id="UP000603434"/>
    </source>
</evidence>
<dbReference type="Pfam" id="PF07998">
    <property type="entry name" value="Peptidase_M54"/>
    <property type="match status" value="1"/>
</dbReference>
<name>A0A8J6TGY0_9BACT</name>
<dbReference type="PIRSF" id="PIRSF005785">
    <property type="entry name" value="Zn-prot_arch"/>
    <property type="match status" value="1"/>
</dbReference>
<dbReference type="InterPro" id="IPR024079">
    <property type="entry name" value="MetalloPept_cat_dom_sf"/>
</dbReference>
<evidence type="ECO:0000256" key="6">
    <source>
        <dbReference type="ARBA" id="ARBA00023049"/>
    </source>
</evidence>
<comment type="caution">
    <text evidence="7">The sequence shown here is derived from an EMBL/GenBank/DDBJ whole genome shotgun (WGS) entry which is preliminary data.</text>
</comment>
<dbReference type="Proteomes" id="UP000603434">
    <property type="component" value="Unassembled WGS sequence"/>
</dbReference>
<dbReference type="GO" id="GO:0008270">
    <property type="term" value="F:zinc ion binding"/>
    <property type="evidence" value="ECO:0007669"/>
    <property type="project" value="InterPro"/>
</dbReference>
<reference evidence="7 8" key="1">
    <citation type="submission" date="2020-08" db="EMBL/GenBank/DDBJ databases">
        <title>Bridging the membrane lipid divide: bacteria of the FCB group superphylum have the potential to synthesize archaeal ether lipids.</title>
        <authorList>
            <person name="Villanueva L."/>
            <person name="Von Meijenfeldt F.A.B."/>
            <person name="Westbye A.B."/>
            <person name="Yadav S."/>
            <person name="Hopmans E.C."/>
            <person name="Dutilh B.E."/>
            <person name="Sinninghe Damste J.S."/>
        </authorList>
    </citation>
    <scope>NUCLEOTIDE SEQUENCE [LARGE SCALE GENOMIC DNA]</scope>
    <source>
        <strain evidence="7">NIOZ-UU30</strain>
    </source>
</reference>
<keyword evidence="4" id="KW-0378">Hydrolase</keyword>
<dbReference type="InterPro" id="IPR012962">
    <property type="entry name" value="Pept_M54_archaemetzincn"/>
</dbReference>
<sequence>MSRCVAICAVGRVEEGILGHIAECISSRCGLECRIFSGMENPRYAYNDTRCQYNSKLILKHLVQQCPHNALRFIGVTPVDLYVPILKFVFGLAQIEGRCAVISVHRLCPRFYNQPSNPGLLLARMEKTVLHELGHTFGITHCRDRRCVMFSSIRIDDTDYKQPDFCPTCFELFKWYLEKFL</sequence>
<dbReference type="SUPFAM" id="SSF55486">
    <property type="entry name" value="Metalloproteases ('zincins'), catalytic domain"/>
    <property type="match status" value="1"/>
</dbReference>
<dbReference type="EMBL" id="JACNJH010000126">
    <property type="protein sequence ID" value="MBC8361205.1"/>
    <property type="molecule type" value="Genomic_DNA"/>
</dbReference>
<dbReference type="NCBIfam" id="NF033823">
    <property type="entry name" value="archmetzin"/>
    <property type="match status" value="1"/>
</dbReference>
<dbReference type="GO" id="GO:0006508">
    <property type="term" value="P:proteolysis"/>
    <property type="evidence" value="ECO:0007669"/>
    <property type="project" value="UniProtKB-KW"/>
</dbReference>
<evidence type="ECO:0000256" key="3">
    <source>
        <dbReference type="ARBA" id="ARBA00022723"/>
    </source>
</evidence>
<dbReference type="InterPro" id="IPR012091">
    <property type="entry name" value="Pept_M54_archaemetzncn_arc/bac"/>
</dbReference>
<keyword evidence="6 7" id="KW-0482">Metalloprotease</keyword>
<organism evidence="7 8">
    <name type="scientific">Candidatus Desulfatibia profunda</name>
    <dbReference type="NCBI Taxonomy" id="2841695"/>
    <lineage>
        <taxon>Bacteria</taxon>
        <taxon>Pseudomonadati</taxon>
        <taxon>Thermodesulfobacteriota</taxon>
        <taxon>Desulfobacteria</taxon>
        <taxon>Desulfobacterales</taxon>
        <taxon>Desulfobacterales incertae sedis</taxon>
        <taxon>Candidatus Desulfatibia</taxon>
    </lineage>
</organism>
<keyword evidence="5" id="KW-0862">Zinc</keyword>
<evidence type="ECO:0000313" key="7">
    <source>
        <dbReference type="EMBL" id="MBC8361205.1"/>
    </source>
</evidence>
<evidence type="ECO:0000256" key="2">
    <source>
        <dbReference type="ARBA" id="ARBA00022670"/>
    </source>
</evidence>
<dbReference type="PANTHER" id="PTHR15910">
    <property type="entry name" value="ARCHAEMETZINCIN"/>
    <property type="match status" value="1"/>
</dbReference>
<dbReference type="CDD" id="cd11375">
    <property type="entry name" value="Peptidase_M54"/>
    <property type="match status" value="1"/>
</dbReference>
<evidence type="ECO:0000256" key="5">
    <source>
        <dbReference type="ARBA" id="ARBA00022833"/>
    </source>
</evidence>
<dbReference type="AlphaFoldDB" id="A0A8J6TGY0"/>
<dbReference type="Gene3D" id="3.40.390.10">
    <property type="entry name" value="Collagenase (Catalytic Domain)"/>
    <property type="match status" value="1"/>
</dbReference>